<organism evidence="1 2">
    <name type="scientific">Tulasnella calospora MUT 4182</name>
    <dbReference type="NCBI Taxonomy" id="1051891"/>
    <lineage>
        <taxon>Eukaryota</taxon>
        <taxon>Fungi</taxon>
        <taxon>Dikarya</taxon>
        <taxon>Basidiomycota</taxon>
        <taxon>Agaricomycotina</taxon>
        <taxon>Agaricomycetes</taxon>
        <taxon>Cantharellales</taxon>
        <taxon>Tulasnellaceae</taxon>
        <taxon>Tulasnella</taxon>
    </lineage>
</organism>
<gene>
    <name evidence="1" type="ORF">M407DRAFT_230554</name>
</gene>
<dbReference type="InterPro" id="IPR011009">
    <property type="entry name" value="Kinase-like_dom_sf"/>
</dbReference>
<protein>
    <recommendedName>
        <fullName evidence="3">Protein kinase domain-containing protein</fullName>
    </recommendedName>
</protein>
<evidence type="ECO:0008006" key="3">
    <source>
        <dbReference type="Google" id="ProtNLM"/>
    </source>
</evidence>
<dbReference type="PANTHER" id="PTHR37171">
    <property type="entry name" value="SERINE/THREONINE-PROTEIN KINASE YRZF-RELATED"/>
    <property type="match status" value="1"/>
</dbReference>
<name>A0A0C3M3Z0_9AGAM</name>
<keyword evidence="2" id="KW-1185">Reference proteome</keyword>
<dbReference type="OrthoDB" id="4062651at2759"/>
<reference evidence="1 2" key="1">
    <citation type="submission" date="2014-04" db="EMBL/GenBank/DDBJ databases">
        <authorList>
            <consortium name="DOE Joint Genome Institute"/>
            <person name="Kuo A."/>
            <person name="Girlanda M."/>
            <person name="Perotto S."/>
            <person name="Kohler A."/>
            <person name="Nagy L.G."/>
            <person name="Floudas D."/>
            <person name="Copeland A."/>
            <person name="Barry K.W."/>
            <person name="Cichocki N."/>
            <person name="Veneault-Fourrey C."/>
            <person name="LaButti K."/>
            <person name="Lindquist E.A."/>
            <person name="Lipzen A."/>
            <person name="Lundell T."/>
            <person name="Morin E."/>
            <person name="Murat C."/>
            <person name="Sun H."/>
            <person name="Tunlid A."/>
            <person name="Henrissat B."/>
            <person name="Grigoriev I.V."/>
            <person name="Hibbett D.S."/>
            <person name="Martin F."/>
            <person name="Nordberg H.P."/>
            <person name="Cantor M.N."/>
            <person name="Hua S.X."/>
        </authorList>
    </citation>
    <scope>NUCLEOTIDE SEQUENCE [LARGE SCALE GENOMIC DNA]</scope>
    <source>
        <strain evidence="1 2">MUT 4182</strain>
    </source>
</reference>
<accession>A0A0C3M3Z0</accession>
<dbReference type="Proteomes" id="UP000054248">
    <property type="component" value="Unassembled WGS sequence"/>
</dbReference>
<dbReference type="HOGENOM" id="CLU_013871_2_2_1"/>
<dbReference type="AlphaFoldDB" id="A0A0C3M3Z0"/>
<dbReference type="SUPFAM" id="SSF56112">
    <property type="entry name" value="Protein kinase-like (PK-like)"/>
    <property type="match status" value="1"/>
</dbReference>
<dbReference type="EMBL" id="KN822995">
    <property type="protein sequence ID" value="KIO28362.1"/>
    <property type="molecule type" value="Genomic_DNA"/>
</dbReference>
<proteinExistence type="predicted"/>
<sequence length="428" mass="47432">MKIGRPYEITGPPITIYHNIFSQFKTLINNPNFDLQPKDVASAFKLIEAATQFYSNETERLDGMQPFLGALLDRTIGGLPAGYGFRTDGVILHWISSSSTNAPILVMEAKNEIGTGGSDPDAQGAFSLRKIWAHKSMSRLKDRCCCPSFVLSVAGPRITIHGGVLVNSFIVQPLTETLGLANFPDPFGRARYIAQIMVALRTCLKDLEDYYEEISRLAPAEMSQMSCFVPVIRQCGNFTLTYTSGNLLPDRIGRAMFDAKAVQSNELEGRSVKVKFTPRYCYEAHSLLAQKKLAPQILHFGELADGWKVVVMDSLTGPDLASAAQRTVPTRARQDIKEALDLLHEKGLVFGDLRPPNIMLCERDISDGETEQGAMLVDFDWAGKDGKQPYPPSLNTEVKWPDGVEPAGFIRKAHDIAMFDWLCMEFAS</sequence>
<evidence type="ECO:0000313" key="1">
    <source>
        <dbReference type="EMBL" id="KIO28362.1"/>
    </source>
</evidence>
<reference evidence="2" key="2">
    <citation type="submission" date="2015-01" db="EMBL/GenBank/DDBJ databases">
        <title>Evolutionary Origins and Diversification of the Mycorrhizal Mutualists.</title>
        <authorList>
            <consortium name="DOE Joint Genome Institute"/>
            <consortium name="Mycorrhizal Genomics Consortium"/>
            <person name="Kohler A."/>
            <person name="Kuo A."/>
            <person name="Nagy L.G."/>
            <person name="Floudas D."/>
            <person name="Copeland A."/>
            <person name="Barry K.W."/>
            <person name="Cichocki N."/>
            <person name="Veneault-Fourrey C."/>
            <person name="LaButti K."/>
            <person name="Lindquist E.A."/>
            <person name="Lipzen A."/>
            <person name="Lundell T."/>
            <person name="Morin E."/>
            <person name="Murat C."/>
            <person name="Riley R."/>
            <person name="Ohm R."/>
            <person name="Sun H."/>
            <person name="Tunlid A."/>
            <person name="Henrissat B."/>
            <person name="Grigoriev I.V."/>
            <person name="Hibbett D.S."/>
            <person name="Martin F."/>
        </authorList>
    </citation>
    <scope>NUCLEOTIDE SEQUENCE [LARGE SCALE GENOMIC DNA]</scope>
    <source>
        <strain evidence="2">MUT 4182</strain>
    </source>
</reference>
<dbReference type="Gene3D" id="1.10.510.10">
    <property type="entry name" value="Transferase(Phosphotransferase) domain 1"/>
    <property type="match status" value="1"/>
</dbReference>
<dbReference type="InterPro" id="IPR052396">
    <property type="entry name" value="Meiotic_Drive_Suppr_Kinase"/>
</dbReference>
<dbReference type="PANTHER" id="PTHR37171:SF1">
    <property type="entry name" value="SERINE_THREONINE-PROTEIN KINASE YRZF-RELATED"/>
    <property type="match status" value="1"/>
</dbReference>
<evidence type="ECO:0000313" key="2">
    <source>
        <dbReference type="Proteomes" id="UP000054248"/>
    </source>
</evidence>